<evidence type="ECO:0000313" key="3">
    <source>
        <dbReference type="EMBL" id="PXV62571.1"/>
    </source>
</evidence>
<dbReference type="InterPro" id="IPR013022">
    <property type="entry name" value="Xyl_isomerase-like_TIM-brl"/>
</dbReference>
<evidence type="ECO:0000313" key="4">
    <source>
        <dbReference type="Proteomes" id="UP000247389"/>
    </source>
</evidence>
<feature type="domain" description="Xylose isomerase-like TIM barrel" evidence="2">
    <location>
        <begin position="22"/>
        <end position="247"/>
    </location>
</feature>
<protein>
    <submittedName>
        <fullName evidence="3">Sugar phosphate isomerase/epimerase</fullName>
    </submittedName>
</protein>
<gene>
    <name evidence="3" type="ORF">C8C78_13229</name>
</gene>
<evidence type="ECO:0000259" key="2">
    <source>
        <dbReference type="Pfam" id="PF01261"/>
    </source>
</evidence>
<dbReference type="Gene3D" id="3.20.20.150">
    <property type="entry name" value="Divalent-metal-dependent TIM barrel enzymes"/>
    <property type="match status" value="1"/>
</dbReference>
<dbReference type="InterPro" id="IPR050417">
    <property type="entry name" value="Sugar_Epim/Isomerase"/>
</dbReference>
<sequence>MDSIPISVNNWIFGNTDLESVFKRAADIDFDGIELVGEPSIYDIDQINKLKDKYNIRVPSICGMHPGPEEDDLRALSHYKAQEREKAVEYVKKCVDLAAGVGARSVLIVPSLVGQPQFFSSKEEDINHAISSIKKAAKYAERNEIILTIEPINRYEVGLINSIEDAVNMVKKINNDFVKTMGDTFHMQIEEGEGISNAIRRAGSYLQHLHVADNTRQAPGMGTMPWREIIRALYDINYPGSISLEPLPKGKAPYDARNGNIPAEQLDNELKFGYEYLKKEMKIIKNHLS</sequence>
<evidence type="ECO:0000256" key="1">
    <source>
        <dbReference type="ARBA" id="ARBA00023235"/>
    </source>
</evidence>
<accession>A0A318E8B1</accession>
<dbReference type="GO" id="GO:0016853">
    <property type="term" value="F:isomerase activity"/>
    <property type="evidence" value="ECO:0007669"/>
    <property type="project" value="UniProtKB-KW"/>
</dbReference>
<dbReference type="RefSeq" id="WP_110301198.1">
    <property type="nucleotide sequence ID" value="NZ_QICM01000032.1"/>
</dbReference>
<dbReference type="PANTHER" id="PTHR43489:SF7">
    <property type="entry name" value="3-DEHYDRO-D-GULOSIDE 4-EPIMERASE-RELATED"/>
    <property type="match status" value="1"/>
</dbReference>
<keyword evidence="1 3" id="KW-0413">Isomerase</keyword>
<dbReference type="SUPFAM" id="SSF51658">
    <property type="entry name" value="Xylose isomerase-like"/>
    <property type="match status" value="1"/>
</dbReference>
<name>A0A318E8B1_9FIRM</name>
<reference evidence="3 4" key="1">
    <citation type="submission" date="2018-04" db="EMBL/GenBank/DDBJ databases">
        <title>Subsurface microbial communities from deep shales in Ohio and West Virginia, USA.</title>
        <authorList>
            <person name="Wrighton K."/>
        </authorList>
    </citation>
    <scope>NUCLEOTIDE SEQUENCE [LARGE SCALE GENOMIC DNA]</scope>
    <source>
        <strain evidence="3 4">MSL28</strain>
    </source>
</reference>
<dbReference type="AlphaFoldDB" id="A0A318E8B1"/>
<proteinExistence type="predicted"/>
<dbReference type="EMBL" id="QICM01000032">
    <property type="protein sequence ID" value="PXV62571.1"/>
    <property type="molecule type" value="Genomic_DNA"/>
</dbReference>
<dbReference type="PANTHER" id="PTHR43489">
    <property type="entry name" value="ISOMERASE"/>
    <property type="match status" value="1"/>
</dbReference>
<dbReference type="Proteomes" id="UP000247389">
    <property type="component" value="Unassembled WGS sequence"/>
</dbReference>
<comment type="caution">
    <text evidence="3">The sequence shown here is derived from an EMBL/GenBank/DDBJ whole genome shotgun (WGS) entry which is preliminary data.</text>
</comment>
<dbReference type="Pfam" id="PF01261">
    <property type="entry name" value="AP_endonuc_2"/>
    <property type="match status" value="1"/>
</dbReference>
<organism evidence="3 4">
    <name type="scientific">Halanaerobium congolense</name>
    <dbReference type="NCBI Taxonomy" id="54121"/>
    <lineage>
        <taxon>Bacteria</taxon>
        <taxon>Bacillati</taxon>
        <taxon>Bacillota</taxon>
        <taxon>Clostridia</taxon>
        <taxon>Halanaerobiales</taxon>
        <taxon>Halanaerobiaceae</taxon>
        <taxon>Halanaerobium</taxon>
    </lineage>
</organism>
<dbReference type="InterPro" id="IPR036237">
    <property type="entry name" value="Xyl_isomerase-like_sf"/>
</dbReference>